<reference evidence="9" key="1">
    <citation type="submission" date="2019-08" db="EMBL/GenBank/DDBJ databases">
        <authorList>
            <person name="Kucharzyk K."/>
            <person name="Murdoch R.W."/>
            <person name="Higgins S."/>
            <person name="Loffler F."/>
        </authorList>
    </citation>
    <scope>NUCLEOTIDE SEQUENCE</scope>
</reference>
<dbReference type="InterPro" id="IPR020846">
    <property type="entry name" value="MFS_dom"/>
</dbReference>
<keyword evidence="2" id="KW-0813">Transport</keyword>
<dbReference type="Pfam" id="PF05977">
    <property type="entry name" value="MFS_3"/>
    <property type="match status" value="1"/>
</dbReference>
<feature type="transmembrane region" description="Helical" evidence="7">
    <location>
        <begin position="128"/>
        <end position="151"/>
    </location>
</feature>
<dbReference type="Gene3D" id="1.20.1250.20">
    <property type="entry name" value="MFS general substrate transporter like domains"/>
    <property type="match status" value="2"/>
</dbReference>
<name>A0A644ZLW0_9ZZZZ</name>
<evidence type="ECO:0000256" key="4">
    <source>
        <dbReference type="ARBA" id="ARBA00022692"/>
    </source>
</evidence>
<comment type="caution">
    <text evidence="9">The sequence shown here is derived from an EMBL/GenBank/DDBJ whole genome shotgun (WGS) entry which is preliminary data.</text>
</comment>
<feature type="transmembrane region" description="Helical" evidence="7">
    <location>
        <begin position="303"/>
        <end position="321"/>
    </location>
</feature>
<organism evidence="9">
    <name type="scientific">bioreactor metagenome</name>
    <dbReference type="NCBI Taxonomy" id="1076179"/>
    <lineage>
        <taxon>unclassified sequences</taxon>
        <taxon>metagenomes</taxon>
        <taxon>ecological metagenomes</taxon>
    </lineage>
</organism>
<keyword evidence="5 7" id="KW-1133">Transmembrane helix</keyword>
<feature type="transmembrane region" description="Helical" evidence="7">
    <location>
        <begin position="367"/>
        <end position="386"/>
    </location>
</feature>
<dbReference type="SUPFAM" id="SSF103473">
    <property type="entry name" value="MFS general substrate transporter"/>
    <property type="match status" value="1"/>
</dbReference>
<dbReference type="PANTHER" id="PTHR23513:SF9">
    <property type="entry name" value="ENTEROBACTIN EXPORTER ENTS"/>
    <property type="match status" value="1"/>
</dbReference>
<keyword evidence="3" id="KW-1003">Cell membrane</keyword>
<feature type="domain" description="Major facilitator superfamily (MFS) profile" evidence="8">
    <location>
        <begin position="1"/>
        <end position="392"/>
    </location>
</feature>
<dbReference type="GO" id="GO:0022857">
    <property type="term" value="F:transmembrane transporter activity"/>
    <property type="evidence" value="ECO:0007669"/>
    <property type="project" value="InterPro"/>
</dbReference>
<dbReference type="GO" id="GO:0005886">
    <property type="term" value="C:plasma membrane"/>
    <property type="evidence" value="ECO:0007669"/>
    <property type="project" value="UniProtKB-SubCell"/>
</dbReference>
<protein>
    <submittedName>
        <fullName evidence="9">Enterobactin exporter EntS</fullName>
    </submittedName>
</protein>
<feature type="transmembrane region" description="Helical" evidence="7">
    <location>
        <begin position="32"/>
        <end position="52"/>
    </location>
</feature>
<evidence type="ECO:0000256" key="5">
    <source>
        <dbReference type="ARBA" id="ARBA00022989"/>
    </source>
</evidence>
<feature type="transmembrane region" description="Helical" evidence="7">
    <location>
        <begin position="280"/>
        <end position="297"/>
    </location>
</feature>
<sequence length="406" mass="43355">MYWAGLLISNTGSQMQVWAIFWHLRVLSDDPIVVSGIGIAKFLPILLFALIGGLVADTFDRRRVVLITQTAMILIATALGLLTYFGHIQLWHMYILVAIQGIAVSFDGPSRQSMVPAIVPREDLPSAFGLQSIAADVGAVVGPALCGLVIATLGLQWIYWINAVSFLAVIIALINMGPIPSPRSLNINKTMNPFKRLNFAEIPAGIRFIMGHPIILSSMLLDFFATFFSSANTLMPFIATDVLHTDAIGYGWLSAAQSIGAVAVALFMAQANGVRKQGKLLLWGVGAFGVATAVFGLSRNYALTMLALIVVGAGDAISTVLRNTIRQLQTPDEMRGRMVSINQIFFAGGPQLGEVEAGIVASTLGTPFAIISGGIGCVLAVLFTAFRYPALRNYNGDEEVLAGAKG</sequence>
<comment type="subcellular location">
    <subcellularLocation>
        <location evidence="1">Cell membrane</location>
        <topology evidence="1">Multi-pass membrane protein</topology>
    </subcellularLocation>
</comment>
<dbReference type="PANTHER" id="PTHR23513">
    <property type="entry name" value="INTEGRAL MEMBRANE EFFLUX PROTEIN-RELATED"/>
    <property type="match status" value="1"/>
</dbReference>
<feature type="transmembrane region" description="Helical" evidence="7">
    <location>
        <begin position="91"/>
        <end position="108"/>
    </location>
</feature>
<dbReference type="EMBL" id="VSSQ01009463">
    <property type="protein sequence ID" value="MPM41707.1"/>
    <property type="molecule type" value="Genomic_DNA"/>
</dbReference>
<dbReference type="InterPro" id="IPR036259">
    <property type="entry name" value="MFS_trans_sf"/>
</dbReference>
<dbReference type="InterPro" id="IPR010290">
    <property type="entry name" value="TM_effector"/>
</dbReference>
<gene>
    <name evidence="9" type="primary">entS_6</name>
    <name evidence="9" type="ORF">SDC9_88363</name>
</gene>
<feature type="transmembrane region" description="Helical" evidence="7">
    <location>
        <begin position="341"/>
        <end position="361"/>
    </location>
</feature>
<proteinExistence type="predicted"/>
<feature type="transmembrane region" description="Helical" evidence="7">
    <location>
        <begin position="204"/>
        <end position="228"/>
    </location>
</feature>
<feature type="transmembrane region" description="Helical" evidence="7">
    <location>
        <begin position="248"/>
        <end position="268"/>
    </location>
</feature>
<keyword evidence="4 7" id="KW-0812">Transmembrane</keyword>
<dbReference type="PROSITE" id="PS50850">
    <property type="entry name" value="MFS"/>
    <property type="match status" value="1"/>
</dbReference>
<evidence type="ECO:0000256" key="7">
    <source>
        <dbReference type="SAM" id="Phobius"/>
    </source>
</evidence>
<dbReference type="AlphaFoldDB" id="A0A644ZLW0"/>
<evidence type="ECO:0000313" key="9">
    <source>
        <dbReference type="EMBL" id="MPM41707.1"/>
    </source>
</evidence>
<evidence type="ECO:0000256" key="3">
    <source>
        <dbReference type="ARBA" id="ARBA00022475"/>
    </source>
</evidence>
<dbReference type="CDD" id="cd06173">
    <property type="entry name" value="MFS_MefA_like"/>
    <property type="match status" value="1"/>
</dbReference>
<feature type="transmembrane region" description="Helical" evidence="7">
    <location>
        <begin position="157"/>
        <end position="176"/>
    </location>
</feature>
<evidence type="ECO:0000256" key="2">
    <source>
        <dbReference type="ARBA" id="ARBA00022448"/>
    </source>
</evidence>
<feature type="transmembrane region" description="Helical" evidence="7">
    <location>
        <begin position="64"/>
        <end position="85"/>
    </location>
</feature>
<keyword evidence="6 7" id="KW-0472">Membrane</keyword>
<evidence type="ECO:0000259" key="8">
    <source>
        <dbReference type="PROSITE" id="PS50850"/>
    </source>
</evidence>
<accession>A0A644ZLW0</accession>
<evidence type="ECO:0000256" key="6">
    <source>
        <dbReference type="ARBA" id="ARBA00023136"/>
    </source>
</evidence>
<evidence type="ECO:0000256" key="1">
    <source>
        <dbReference type="ARBA" id="ARBA00004651"/>
    </source>
</evidence>